<dbReference type="HOGENOM" id="CLU_000288_7_1_1"/>
<dbReference type="InterPro" id="IPR011009">
    <property type="entry name" value="Kinase-like_dom_sf"/>
</dbReference>
<dbReference type="PROSITE" id="PS50011">
    <property type="entry name" value="PROTEIN_KINASE_DOM"/>
    <property type="match status" value="1"/>
</dbReference>
<dbReference type="GO" id="GO:0070059">
    <property type="term" value="P:intrinsic apoptotic signaling pathway in response to endoplasmic reticulum stress"/>
    <property type="evidence" value="ECO:0000318"/>
    <property type="project" value="GO_Central"/>
</dbReference>
<sequence>METSESAEAAMRITDHPNVLKLLDVRDDADFKYLILEICIGTVRNYIDGDEKFTGKMPSEIEALWQMADGLAYIHSKDIVHRDIKPDNHPPTQPTGSSSTNSGAKGTRIFYAPEYLRLEDKTLSPEVKKTIRADKSIDIFSLGGLFFNYITKKSPYNHLFATPKKQYYSIDDFTSDVTTNIRNGKKFLKDNGLPSGHYAFKMIDGMTKADSKDRLGLNEKKHVSNPETVIEILKKETK</sequence>
<proteinExistence type="predicted"/>
<dbReference type="PhylomeDB" id="E9GII1"/>
<dbReference type="GO" id="GO:0004674">
    <property type="term" value="F:protein serine/threonine kinase activity"/>
    <property type="evidence" value="ECO:0000318"/>
    <property type="project" value="GO_Central"/>
</dbReference>
<feature type="region of interest" description="Disordered" evidence="1">
    <location>
        <begin position="82"/>
        <end position="105"/>
    </location>
</feature>
<dbReference type="GO" id="GO:0005524">
    <property type="term" value="F:ATP binding"/>
    <property type="evidence" value="ECO:0007669"/>
    <property type="project" value="InterPro"/>
</dbReference>
<evidence type="ECO:0000313" key="3">
    <source>
        <dbReference type="EMBL" id="EFX80757.1"/>
    </source>
</evidence>
<reference evidence="3 4" key="1">
    <citation type="journal article" date="2011" name="Science">
        <title>The ecoresponsive genome of Daphnia pulex.</title>
        <authorList>
            <person name="Colbourne J.K."/>
            <person name="Pfrender M.E."/>
            <person name="Gilbert D."/>
            <person name="Thomas W.K."/>
            <person name="Tucker A."/>
            <person name="Oakley T.H."/>
            <person name="Tokishita S."/>
            <person name="Aerts A."/>
            <person name="Arnold G.J."/>
            <person name="Basu M.K."/>
            <person name="Bauer D.J."/>
            <person name="Caceres C.E."/>
            <person name="Carmel L."/>
            <person name="Casola C."/>
            <person name="Choi J.H."/>
            <person name="Detter J.C."/>
            <person name="Dong Q."/>
            <person name="Dusheyko S."/>
            <person name="Eads B.D."/>
            <person name="Frohlich T."/>
            <person name="Geiler-Samerotte K.A."/>
            <person name="Gerlach D."/>
            <person name="Hatcher P."/>
            <person name="Jogdeo S."/>
            <person name="Krijgsveld J."/>
            <person name="Kriventseva E.V."/>
            <person name="Kultz D."/>
            <person name="Laforsch C."/>
            <person name="Lindquist E."/>
            <person name="Lopez J."/>
            <person name="Manak J.R."/>
            <person name="Muller J."/>
            <person name="Pangilinan J."/>
            <person name="Patwardhan R.P."/>
            <person name="Pitluck S."/>
            <person name="Pritham E.J."/>
            <person name="Rechtsteiner A."/>
            <person name="Rho M."/>
            <person name="Rogozin I.B."/>
            <person name="Sakarya O."/>
            <person name="Salamov A."/>
            <person name="Schaack S."/>
            <person name="Shapiro H."/>
            <person name="Shiga Y."/>
            <person name="Skalitzky C."/>
            <person name="Smith Z."/>
            <person name="Souvorov A."/>
            <person name="Sung W."/>
            <person name="Tang Z."/>
            <person name="Tsuchiya D."/>
            <person name="Tu H."/>
            <person name="Vos H."/>
            <person name="Wang M."/>
            <person name="Wolf Y.I."/>
            <person name="Yamagata H."/>
            <person name="Yamada T."/>
            <person name="Ye Y."/>
            <person name="Shaw J.R."/>
            <person name="Andrews J."/>
            <person name="Crease T.J."/>
            <person name="Tang H."/>
            <person name="Lucas S.M."/>
            <person name="Robertson H.M."/>
            <person name="Bork P."/>
            <person name="Koonin E.V."/>
            <person name="Zdobnov E.M."/>
            <person name="Grigoriev I.V."/>
            <person name="Lynch M."/>
            <person name="Boore J.L."/>
        </authorList>
    </citation>
    <scope>NUCLEOTIDE SEQUENCE [LARGE SCALE GENOMIC DNA]</scope>
</reference>
<dbReference type="eggNOG" id="KOG1027">
    <property type="taxonomic scope" value="Eukaryota"/>
</dbReference>
<dbReference type="GO" id="GO:0005783">
    <property type="term" value="C:endoplasmic reticulum"/>
    <property type="evidence" value="ECO:0000318"/>
    <property type="project" value="GO_Central"/>
</dbReference>
<dbReference type="GO" id="GO:0036498">
    <property type="term" value="P:IRE1-mediated unfolded protein response"/>
    <property type="evidence" value="ECO:0000318"/>
    <property type="project" value="GO_Central"/>
</dbReference>
<feature type="compositionally biased region" description="Polar residues" evidence="1">
    <location>
        <begin position="94"/>
        <end position="104"/>
    </location>
</feature>
<dbReference type="Gene3D" id="1.10.510.10">
    <property type="entry name" value="Transferase(Phosphotransferase) domain 1"/>
    <property type="match status" value="2"/>
</dbReference>
<dbReference type="PANTHER" id="PTHR13954">
    <property type="entry name" value="IRE1-RELATED"/>
    <property type="match status" value="1"/>
</dbReference>
<protein>
    <recommendedName>
        <fullName evidence="2">Protein kinase domain-containing protein</fullName>
    </recommendedName>
</protein>
<dbReference type="InterPro" id="IPR045133">
    <property type="entry name" value="IRE1/2-like"/>
</dbReference>
<evidence type="ECO:0000256" key="1">
    <source>
        <dbReference type="SAM" id="MobiDB-lite"/>
    </source>
</evidence>
<dbReference type="InterPro" id="IPR000719">
    <property type="entry name" value="Prot_kinase_dom"/>
</dbReference>
<accession>E9GII1</accession>
<dbReference type="AlphaFoldDB" id="E9GII1"/>
<dbReference type="SUPFAM" id="SSF56112">
    <property type="entry name" value="Protein kinase-like (PK-like)"/>
    <property type="match status" value="1"/>
</dbReference>
<dbReference type="EMBL" id="GL732546">
    <property type="protein sequence ID" value="EFX80757.1"/>
    <property type="molecule type" value="Genomic_DNA"/>
</dbReference>
<name>E9GII1_DAPPU</name>
<dbReference type="OrthoDB" id="4062651at2759"/>
<evidence type="ECO:0000259" key="2">
    <source>
        <dbReference type="PROSITE" id="PS50011"/>
    </source>
</evidence>
<dbReference type="GO" id="GO:0051082">
    <property type="term" value="F:unfolded protein binding"/>
    <property type="evidence" value="ECO:0000318"/>
    <property type="project" value="GO_Central"/>
</dbReference>
<evidence type="ECO:0000313" key="4">
    <source>
        <dbReference type="Proteomes" id="UP000000305"/>
    </source>
</evidence>
<feature type="domain" description="Protein kinase" evidence="2">
    <location>
        <begin position="1"/>
        <end position="228"/>
    </location>
</feature>
<organism evidence="3 4">
    <name type="scientific">Daphnia pulex</name>
    <name type="common">Water flea</name>
    <dbReference type="NCBI Taxonomy" id="6669"/>
    <lineage>
        <taxon>Eukaryota</taxon>
        <taxon>Metazoa</taxon>
        <taxon>Ecdysozoa</taxon>
        <taxon>Arthropoda</taxon>
        <taxon>Crustacea</taxon>
        <taxon>Branchiopoda</taxon>
        <taxon>Diplostraca</taxon>
        <taxon>Cladocera</taxon>
        <taxon>Anomopoda</taxon>
        <taxon>Daphniidae</taxon>
        <taxon>Daphnia</taxon>
    </lineage>
</organism>
<gene>
    <name evidence="3" type="ORF">DAPPUDRAFT_243335</name>
</gene>
<dbReference type="Proteomes" id="UP000000305">
    <property type="component" value="Unassembled WGS sequence"/>
</dbReference>
<dbReference type="PANTHER" id="PTHR13954:SF6">
    <property type="entry name" value="NON-SPECIFIC SERINE_THREONINE PROTEIN KINASE"/>
    <property type="match status" value="1"/>
</dbReference>
<dbReference type="Pfam" id="PF00069">
    <property type="entry name" value="Pkinase"/>
    <property type="match status" value="1"/>
</dbReference>
<dbReference type="InParanoid" id="E9GII1"/>
<keyword evidence="4" id="KW-1185">Reference proteome</keyword>
<dbReference type="KEGG" id="dpx:DAPPUDRAFT_243335"/>
<dbReference type="GO" id="GO:0004521">
    <property type="term" value="F:RNA endonuclease activity"/>
    <property type="evidence" value="ECO:0000318"/>
    <property type="project" value="GO_Central"/>
</dbReference>
<dbReference type="STRING" id="6669.E9GII1"/>
<dbReference type="SMART" id="SM00220">
    <property type="entry name" value="S_TKc"/>
    <property type="match status" value="1"/>
</dbReference>